<dbReference type="OrthoDB" id="5807521at2759"/>
<feature type="transmembrane region" description="Helical" evidence="1">
    <location>
        <begin position="207"/>
        <end position="230"/>
    </location>
</feature>
<dbReference type="HOGENOM" id="CLU_049496_1_0_1"/>
<feature type="transmembrane region" description="Helical" evidence="1">
    <location>
        <begin position="29"/>
        <end position="53"/>
    </location>
</feature>
<keyword evidence="1" id="KW-1133">Transmembrane helix</keyword>
<evidence type="ECO:0000256" key="1">
    <source>
        <dbReference type="SAM" id="Phobius"/>
    </source>
</evidence>
<evidence type="ECO:0000313" key="3">
    <source>
        <dbReference type="Proteomes" id="UP000008281"/>
    </source>
</evidence>
<dbReference type="InParanoid" id="E3LLB3"/>
<protein>
    <recommendedName>
        <fullName evidence="4">Serpentine receptor class gamma</fullName>
    </recommendedName>
</protein>
<dbReference type="PANTHER" id="PTHR47516">
    <property type="entry name" value="SERPENTINE RECEPTOR, CLASS U-RELATED"/>
    <property type="match status" value="1"/>
</dbReference>
<accession>E3LLB3</accession>
<evidence type="ECO:0008006" key="4">
    <source>
        <dbReference type="Google" id="ProtNLM"/>
    </source>
</evidence>
<keyword evidence="1" id="KW-0812">Transmembrane</keyword>
<feature type="transmembrane region" description="Helical" evidence="1">
    <location>
        <begin position="154"/>
        <end position="175"/>
    </location>
</feature>
<feature type="transmembrane region" description="Helical" evidence="1">
    <location>
        <begin position="74"/>
        <end position="93"/>
    </location>
</feature>
<dbReference type="AlphaFoldDB" id="E3LLB3"/>
<gene>
    <name evidence="2" type="ORF">CRE_19040</name>
</gene>
<organism evidence="3">
    <name type="scientific">Caenorhabditis remanei</name>
    <name type="common">Caenorhabditis vulgaris</name>
    <dbReference type="NCBI Taxonomy" id="31234"/>
    <lineage>
        <taxon>Eukaryota</taxon>
        <taxon>Metazoa</taxon>
        <taxon>Ecdysozoa</taxon>
        <taxon>Nematoda</taxon>
        <taxon>Chromadorea</taxon>
        <taxon>Rhabditida</taxon>
        <taxon>Rhabditina</taxon>
        <taxon>Rhabditomorpha</taxon>
        <taxon>Rhabditoidea</taxon>
        <taxon>Rhabditidae</taxon>
        <taxon>Peloderinae</taxon>
        <taxon>Caenorhabditis</taxon>
    </lineage>
</organism>
<name>E3LLB3_CAERE</name>
<reference evidence="2" key="1">
    <citation type="submission" date="2007-07" db="EMBL/GenBank/DDBJ databases">
        <title>PCAP assembly of the Caenorhabditis remanei genome.</title>
        <authorList>
            <consortium name="The Caenorhabditis remanei Sequencing Consortium"/>
            <person name="Wilson R.K."/>
        </authorList>
    </citation>
    <scope>NUCLEOTIDE SEQUENCE [LARGE SCALE GENOMIC DNA]</scope>
    <source>
        <strain evidence="2">PB4641</strain>
    </source>
</reference>
<dbReference type="Pfam" id="PF10322">
    <property type="entry name" value="7TM_GPCR_Sru"/>
    <property type="match status" value="2"/>
</dbReference>
<dbReference type="InterPro" id="IPR003839">
    <property type="entry name" value="7TM_GPCR_serpentine_rcpt_Sru"/>
</dbReference>
<dbReference type="PANTHER" id="PTHR47516:SF2">
    <property type="entry name" value="SERPENTINE RECEPTOR CLASS GAMMA"/>
    <property type="match status" value="1"/>
</dbReference>
<feature type="transmembrane region" description="Helical" evidence="1">
    <location>
        <begin position="250"/>
        <end position="275"/>
    </location>
</feature>
<evidence type="ECO:0000313" key="2">
    <source>
        <dbReference type="EMBL" id="EFP00182.1"/>
    </source>
</evidence>
<sequence length="300" mass="34448">MNTSNPSFIVTKPIVGIPEYMHFQYNFNWVSISTAIKLFFDILCTVLFMKLVFFYIRNKSIIRKIGLRIEIFQSFLLMQFWSILLVIGEYLMFRIPLTGVFTSYCATENPQLLLQFILFFFYLTHFGSQLFTVLFCGLRVIILNSNSKQSKGKVLCVFTPIFIFISCLIGLPALLSGGTCIQMYEPYPFGSIIIISMFHINNKEELALGNVIFTATVTFVITALNCSMMFKIRNNKTRFESIIDVFTVGLLPYILSISSIAIDLRVNLVTCYFYYTHPVFKKQEMEPKQGTIAKISSASR</sequence>
<feature type="transmembrane region" description="Helical" evidence="1">
    <location>
        <begin position="113"/>
        <end position="142"/>
    </location>
</feature>
<keyword evidence="3" id="KW-1185">Reference proteome</keyword>
<dbReference type="EMBL" id="DS268410">
    <property type="protein sequence ID" value="EFP00182.1"/>
    <property type="molecule type" value="Genomic_DNA"/>
</dbReference>
<dbReference type="Proteomes" id="UP000008281">
    <property type="component" value="Unassembled WGS sequence"/>
</dbReference>
<proteinExistence type="predicted"/>
<keyword evidence="1" id="KW-0472">Membrane</keyword>